<feature type="region of interest" description="Disordered" evidence="5">
    <location>
        <begin position="1893"/>
        <end position="1936"/>
    </location>
</feature>
<feature type="compositionally biased region" description="Basic and acidic residues" evidence="5">
    <location>
        <begin position="1893"/>
        <end position="1909"/>
    </location>
</feature>
<feature type="domain" description="SD-repeat containing protein B" evidence="6">
    <location>
        <begin position="1067"/>
        <end position="1144"/>
    </location>
</feature>
<feature type="domain" description="SD-repeat containing protein B" evidence="6">
    <location>
        <begin position="515"/>
        <end position="591"/>
    </location>
</feature>
<dbReference type="InterPro" id="IPR013783">
    <property type="entry name" value="Ig-like_fold"/>
</dbReference>
<dbReference type="SUPFAM" id="SSF69318">
    <property type="entry name" value="Integrin alpha N-terminal domain"/>
    <property type="match status" value="1"/>
</dbReference>
<evidence type="ECO:0000256" key="1">
    <source>
        <dbReference type="ARBA" id="ARBA00004613"/>
    </source>
</evidence>
<feature type="domain" description="SD-repeat containing protein B" evidence="6">
    <location>
        <begin position="849"/>
        <end position="926"/>
    </location>
</feature>
<keyword evidence="4" id="KW-0732">Signal</keyword>
<evidence type="ECO:0000259" key="6">
    <source>
        <dbReference type="Pfam" id="PF17210"/>
    </source>
</evidence>
<evidence type="ECO:0000313" key="7">
    <source>
        <dbReference type="EMBL" id="TWU36220.1"/>
    </source>
</evidence>
<dbReference type="InterPro" id="IPR033764">
    <property type="entry name" value="Sdr_B"/>
</dbReference>
<gene>
    <name evidence="7" type="primary">sdrD_3</name>
    <name evidence="7" type="ORF">Poly41_39750</name>
</gene>
<dbReference type="SUPFAM" id="SSF117074">
    <property type="entry name" value="Hypothetical protein PA1324"/>
    <property type="match status" value="11"/>
</dbReference>
<keyword evidence="8" id="KW-1185">Reference proteome</keyword>
<feature type="domain" description="SD-repeat containing protein B" evidence="6">
    <location>
        <begin position="1290"/>
        <end position="1362"/>
    </location>
</feature>
<comment type="caution">
    <text evidence="7">The sequence shown here is derived from an EMBL/GenBank/DDBJ whole genome shotgun (WGS) entry which is preliminary data.</text>
</comment>
<comment type="similarity">
    <text evidence="2">Belongs to the serine-aspartate repeat-containing protein (SDr) family.</text>
</comment>
<evidence type="ECO:0000256" key="5">
    <source>
        <dbReference type="SAM" id="MobiDB-lite"/>
    </source>
</evidence>
<dbReference type="EMBL" id="SJPV01000006">
    <property type="protein sequence ID" value="TWU36220.1"/>
    <property type="molecule type" value="Genomic_DNA"/>
</dbReference>
<dbReference type="Proteomes" id="UP000319143">
    <property type="component" value="Unassembled WGS sequence"/>
</dbReference>
<name>A0A5C6DH85_9BACT</name>
<dbReference type="PANTHER" id="PTHR36108">
    <property type="entry name" value="COLOSSIN-B-RELATED"/>
    <property type="match status" value="1"/>
</dbReference>
<evidence type="ECO:0000256" key="2">
    <source>
        <dbReference type="ARBA" id="ARBA00007257"/>
    </source>
</evidence>
<evidence type="ECO:0000313" key="8">
    <source>
        <dbReference type="Proteomes" id="UP000319143"/>
    </source>
</evidence>
<feature type="domain" description="SD-repeat containing protein B" evidence="6">
    <location>
        <begin position="735"/>
        <end position="813"/>
    </location>
</feature>
<sequence length="1936" mass="207417">MIWKFGRKRKKTVSRTKNKKRRVMVHERLEMRRLLAADPIHVGVVYIETDYLESDQDVGSDSRGDRFILSFTGGAAGTELSEVRIRTDKDGDGISVGDPIYDTEVGGRGKNGAHDFQIVRAESTDGHPIGATASVEDGGQELVLRLSGFRSGDRIEFTIDVDEVLRNVADLDLFNSRLDVITSGQEFQDSILEATFNAPHYETSHADAIFLNDYGDPATAQGLNLPPDEGPGTDSLPNRTAAAVGTTNQVPKPISISGQVWLDNNLNQNRDANEQPLSGVEIALWKFDSSTNRYADTGNRATTDSDGEYLFAKTLGLSPGRYRVVETQPDGLYSVAAIPGTVAGVASGSAESLDILRDISIPLGDTAAIRYDFAEAQPASLSGFVYRDDNNNGIRESGEAGIDGVRVQLVPISTLAPQSTVTMTTTANGAYQFTGLAPGSYEVIELDQPAHLNDGTDAAGTVNGQVVGVAENPGDAIRSISLRGADVGIEYNFGETAFGSISGTVFLVAPGQYCNGQVDAPGNKPLADVHVVLQDEFGTMISQTRTGADGAYEFSEMPIGKYRIVEFTPSGLLDGQSHVGTIDGGRSGTSVDGGLIQEISMTAAGVGVEYNFCEIAPATISGFVYHDRSDDGNRDSGEEAIPVASVSLVDETGTVVATTQTDANGRYEFLGILPGTYRIVETQPDDFYDGKDTLGTIRGKTTGRVGSDGDSLVDVELKQGDIGIEYNFGELMGASLAGRVHVDMDNDCTYDAGEPTLAGVTIQLLDVDGNQVAQTTTSADGTYLFSNIKPGEYSVIEGTVQGYFEGTSRAGSAGGVADPPNRIGKINLASAEVALNYDFCEKPPAEIRGVVFADADGDCQRDSGEVGIGQVVVELYDSSGTRIATTTTDANGNYAFTFLPAGAYTVREIQPSGWLQGGQTAGSHGGDASLTDSISKIPIGWGDRLTQYNFCEVEPGSIAGVVYVDADADCVRDPGEMPLAGVVIELKDSTGKVVAKTTTDAQGRYTFEGLAPGKYEITETQPDGYFQGGQTVGTGGGEVLGQDRLGTTLLAGAQLSEYNFCEIPPASISGIVFVDHDGDCDRDAAEPPIAGVTIQLRNGKGETVATTQTDAFGRYEFSGLAPGNYQIVEQQPTGYYQGGQTVGTGGGEVLGDDWLAMTLKPGHHETDYNFCELPPGSISGFVHVDKDSDCVVDPGEPPLSNVTIELRDDQGKLVGKTTTDANGFYKFGNLPPGTYHLIEQQPEGYFQGSQSVGSGGGEVIEQDHMSLVLDAGHDLVDYNFCEREPSRIAGSVWSETDLDSTFNAGDVKISGVTIELLAQDGTVIATTQTDLRGHYEFVDLAPGVYSVRETQPSSLFHGSQLPGSAGGTVGGDDLIIGILLSGGTDAVDYDFPEIPPASISGYVFQDGGAIAIDEAPAAERLREYRDGLLTHDDVLIGNVTLELRNVLGQPFSAERALPGSYSGDVIRVTTNEMGYYEFTGLRPGTYHVYQVQPDDYIDGLDTPGTTGGIAVNKADVVDEEGSIIIQTLALNDATDPKDDAILNISLSAGGMSQDNNFSEIIVTDVQIPQWIESPTEDIRAVAPIETFQQFDRIVSFANFESFRRPWVSDDEWAVSWHLSVINGGFPRGGNDSQSNIQAVSATTLQDNWREGEHSKGRWLIVNSDGELMEIADPMTLGEEDAVALSGDFDGDGADEAVLFVAGNWFVDINGNGRWDRGDMWIKLGTRLDRPVVGDWDGDGKDDIGIFGRQWHRDPQRIKRDPGLPDPENTRRRQLSADELARHHEDRGEDRQRLLRRGSTGALRADAVDHVFQYGEQVDTPMTGDWNGDGIDQIAVYRGGKWMLDSDGDGRLTRRDERADFGRPTDQPIVGDFNGDGIDEIAVIRGDQWIIDSDGDRKITSNDKRIDVPRGSDNSQPVVGDWDGDGKDEPGYYDEAA</sequence>
<protein>
    <submittedName>
        <fullName evidence="7">Serine-aspartate repeat-containing protein D</fullName>
    </submittedName>
</protein>
<accession>A0A5C6DH85</accession>
<feature type="domain" description="SD-repeat containing protein B" evidence="6">
    <location>
        <begin position="957"/>
        <end position="1034"/>
    </location>
</feature>
<proteinExistence type="inferred from homology"/>
<feature type="domain" description="SD-repeat containing protein B" evidence="6">
    <location>
        <begin position="619"/>
        <end position="695"/>
    </location>
</feature>
<comment type="subcellular location">
    <subcellularLocation>
        <location evidence="1">Secreted</location>
    </subcellularLocation>
</comment>
<evidence type="ECO:0000256" key="4">
    <source>
        <dbReference type="ARBA" id="ARBA00022729"/>
    </source>
</evidence>
<feature type="domain" description="SD-repeat containing protein B" evidence="6">
    <location>
        <begin position="256"/>
        <end position="340"/>
    </location>
</feature>
<dbReference type="PANTHER" id="PTHR36108:SF13">
    <property type="entry name" value="COLOSSIN-B-RELATED"/>
    <property type="match status" value="1"/>
</dbReference>
<reference evidence="7 8" key="1">
    <citation type="submission" date="2019-02" db="EMBL/GenBank/DDBJ databases">
        <title>Deep-cultivation of Planctomycetes and their phenomic and genomic characterization uncovers novel biology.</title>
        <authorList>
            <person name="Wiegand S."/>
            <person name="Jogler M."/>
            <person name="Boedeker C."/>
            <person name="Pinto D."/>
            <person name="Vollmers J."/>
            <person name="Rivas-Marin E."/>
            <person name="Kohn T."/>
            <person name="Peeters S.H."/>
            <person name="Heuer A."/>
            <person name="Rast P."/>
            <person name="Oberbeckmann S."/>
            <person name="Bunk B."/>
            <person name="Jeske O."/>
            <person name="Meyerdierks A."/>
            <person name="Storesund J.E."/>
            <person name="Kallscheuer N."/>
            <person name="Luecker S."/>
            <person name="Lage O.M."/>
            <person name="Pohl T."/>
            <person name="Merkel B.J."/>
            <person name="Hornburger P."/>
            <person name="Mueller R.-W."/>
            <person name="Bruemmer F."/>
            <person name="Labrenz M."/>
            <person name="Spormann A.M."/>
            <person name="Op Den Camp H."/>
            <person name="Overmann J."/>
            <person name="Amann R."/>
            <person name="Jetten M.S.M."/>
            <person name="Mascher T."/>
            <person name="Medema M.H."/>
            <person name="Devos D.P."/>
            <person name="Kaster A.-K."/>
            <person name="Ovreas L."/>
            <person name="Rohde M."/>
            <person name="Galperin M.Y."/>
            <person name="Jogler C."/>
        </authorList>
    </citation>
    <scope>NUCLEOTIDE SEQUENCE [LARGE SCALE GENOMIC DNA]</scope>
    <source>
        <strain evidence="7 8">Poly41</strain>
    </source>
</reference>
<dbReference type="GO" id="GO:0005576">
    <property type="term" value="C:extracellular region"/>
    <property type="evidence" value="ECO:0007669"/>
    <property type="project" value="UniProtKB-SubCell"/>
</dbReference>
<dbReference type="Pfam" id="PF17210">
    <property type="entry name" value="SdrD_B"/>
    <property type="match status" value="10"/>
</dbReference>
<organism evidence="7 8">
    <name type="scientific">Novipirellula artificiosorum</name>
    <dbReference type="NCBI Taxonomy" id="2528016"/>
    <lineage>
        <taxon>Bacteria</taxon>
        <taxon>Pseudomonadati</taxon>
        <taxon>Planctomycetota</taxon>
        <taxon>Planctomycetia</taxon>
        <taxon>Pirellulales</taxon>
        <taxon>Pirellulaceae</taxon>
        <taxon>Novipirellula</taxon>
    </lineage>
</organism>
<dbReference type="InterPro" id="IPR028994">
    <property type="entry name" value="Integrin_alpha_N"/>
</dbReference>
<keyword evidence="3" id="KW-0964">Secreted</keyword>
<feature type="domain" description="SD-repeat containing protein B" evidence="6">
    <location>
        <begin position="380"/>
        <end position="460"/>
    </location>
</feature>
<dbReference type="Gene3D" id="2.60.40.10">
    <property type="entry name" value="Immunoglobulins"/>
    <property type="match status" value="11"/>
</dbReference>
<feature type="domain" description="SD-repeat containing protein B" evidence="6">
    <location>
        <begin position="1177"/>
        <end position="1254"/>
    </location>
</feature>
<evidence type="ECO:0000256" key="3">
    <source>
        <dbReference type="ARBA" id="ARBA00022525"/>
    </source>
</evidence>